<dbReference type="EMBL" id="NJHN03000077">
    <property type="protein sequence ID" value="KAH9417312.1"/>
    <property type="molecule type" value="Genomic_DNA"/>
</dbReference>
<reference evidence="1 2" key="1">
    <citation type="journal article" date="2018" name="J. Allergy Clin. Immunol.">
        <title>High-quality assembly of Dermatophagoides pteronyssinus genome and transcriptome reveals a wide range of novel allergens.</title>
        <authorList>
            <person name="Liu X.Y."/>
            <person name="Yang K.Y."/>
            <person name="Wang M.Q."/>
            <person name="Kwok J.S."/>
            <person name="Zeng X."/>
            <person name="Yang Z."/>
            <person name="Xiao X.J."/>
            <person name="Lau C.P."/>
            <person name="Li Y."/>
            <person name="Huang Z.M."/>
            <person name="Ba J.G."/>
            <person name="Yim A.K."/>
            <person name="Ouyang C.Y."/>
            <person name="Ngai S.M."/>
            <person name="Chan T.F."/>
            <person name="Leung E.L."/>
            <person name="Liu L."/>
            <person name="Liu Z.G."/>
            <person name="Tsui S.K."/>
        </authorList>
    </citation>
    <scope>NUCLEOTIDE SEQUENCE [LARGE SCALE GENOMIC DNA]</scope>
    <source>
        <strain evidence="1">Derp</strain>
    </source>
</reference>
<keyword evidence="2" id="KW-1185">Reference proteome</keyword>
<feature type="non-terminal residue" evidence="1">
    <location>
        <position position="318"/>
    </location>
</feature>
<sequence>MYEYIFPLRDEHRKRFQSNNLLVQSMNNADSIIDNNDQKFKLNQTSDTNISRITYHTDLNLSNDNVNLSESSSFQYFDTSYLHGVMKPIIIRRPAPPPPPPLPPKTSIEKESNEMIIMMNDDISTIYSETIDSNSPLDLSTNDNYSSNYTIQSSSSSLTNDDKKELYRLNLSTINLHSTDIKSHLLNNTTNSLSNHQNHSSMISFSNSLPSTNYATYSIRNKNFNDDHYHDDGDSIDNKQQSSLNIYKSNTDDDDDDNSYLADKLMLMNDSTFLGIEDNVVTNNHKNNDEKKIQTNNDNDYYKSFRCISRLVFIFIVL</sequence>
<proteinExistence type="predicted"/>
<name>A0ABQ8J4A1_DERPT</name>
<dbReference type="Proteomes" id="UP000887458">
    <property type="component" value="Unassembled WGS sequence"/>
</dbReference>
<evidence type="ECO:0000313" key="2">
    <source>
        <dbReference type="Proteomes" id="UP000887458"/>
    </source>
</evidence>
<accession>A0ABQ8J4A1</accession>
<gene>
    <name evidence="1" type="ORF">DERP_007309</name>
</gene>
<protein>
    <submittedName>
        <fullName evidence="1">Uncharacterized protein</fullName>
    </submittedName>
</protein>
<evidence type="ECO:0000313" key="1">
    <source>
        <dbReference type="EMBL" id="KAH9417312.1"/>
    </source>
</evidence>
<organism evidence="1 2">
    <name type="scientific">Dermatophagoides pteronyssinus</name>
    <name type="common">European house dust mite</name>
    <dbReference type="NCBI Taxonomy" id="6956"/>
    <lineage>
        <taxon>Eukaryota</taxon>
        <taxon>Metazoa</taxon>
        <taxon>Ecdysozoa</taxon>
        <taxon>Arthropoda</taxon>
        <taxon>Chelicerata</taxon>
        <taxon>Arachnida</taxon>
        <taxon>Acari</taxon>
        <taxon>Acariformes</taxon>
        <taxon>Sarcoptiformes</taxon>
        <taxon>Astigmata</taxon>
        <taxon>Psoroptidia</taxon>
        <taxon>Analgoidea</taxon>
        <taxon>Pyroglyphidae</taxon>
        <taxon>Dermatophagoidinae</taxon>
        <taxon>Dermatophagoides</taxon>
    </lineage>
</organism>
<comment type="caution">
    <text evidence="1">The sequence shown here is derived from an EMBL/GenBank/DDBJ whole genome shotgun (WGS) entry which is preliminary data.</text>
</comment>
<reference evidence="1 2" key="2">
    <citation type="journal article" date="2022" name="Mol. Biol. Evol.">
        <title>Comparative Genomics Reveals Insights into the Divergent Evolution of Astigmatic Mites and Household Pest Adaptations.</title>
        <authorList>
            <person name="Xiong Q."/>
            <person name="Wan A.T."/>
            <person name="Liu X."/>
            <person name="Fung C.S."/>
            <person name="Xiao X."/>
            <person name="Malainual N."/>
            <person name="Hou J."/>
            <person name="Wang L."/>
            <person name="Wang M."/>
            <person name="Yang K.Y."/>
            <person name="Cui Y."/>
            <person name="Leung E.L."/>
            <person name="Nong W."/>
            <person name="Shin S.K."/>
            <person name="Au S.W."/>
            <person name="Jeong K.Y."/>
            <person name="Chew F.T."/>
            <person name="Hui J.H."/>
            <person name="Leung T.F."/>
            <person name="Tungtrongchitr A."/>
            <person name="Zhong N."/>
            <person name="Liu Z."/>
            <person name="Tsui S.K."/>
        </authorList>
    </citation>
    <scope>NUCLEOTIDE SEQUENCE [LARGE SCALE GENOMIC DNA]</scope>
    <source>
        <strain evidence="1">Derp</strain>
    </source>
</reference>